<proteinExistence type="predicted"/>
<feature type="compositionally biased region" description="Low complexity" evidence="1">
    <location>
        <begin position="18"/>
        <end position="31"/>
    </location>
</feature>
<evidence type="ECO:0000256" key="1">
    <source>
        <dbReference type="SAM" id="MobiDB-lite"/>
    </source>
</evidence>
<reference evidence="3" key="2">
    <citation type="submission" date="2015-01" db="EMBL/GenBank/DDBJ databases">
        <title>Evolutionary Origins and Diversification of the Mycorrhizal Mutualists.</title>
        <authorList>
            <consortium name="DOE Joint Genome Institute"/>
            <consortium name="Mycorrhizal Genomics Consortium"/>
            <person name="Kohler A."/>
            <person name="Kuo A."/>
            <person name="Nagy L.G."/>
            <person name="Floudas D."/>
            <person name="Copeland A."/>
            <person name="Barry K.W."/>
            <person name="Cichocki N."/>
            <person name="Veneault-Fourrey C."/>
            <person name="LaButti K."/>
            <person name="Lindquist E.A."/>
            <person name="Lipzen A."/>
            <person name="Lundell T."/>
            <person name="Morin E."/>
            <person name="Murat C."/>
            <person name="Riley R."/>
            <person name="Ohm R."/>
            <person name="Sun H."/>
            <person name="Tunlid A."/>
            <person name="Henrissat B."/>
            <person name="Grigoriev I.V."/>
            <person name="Hibbett D.S."/>
            <person name="Martin F."/>
        </authorList>
    </citation>
    <scope>NUCLEOTIDE SEQUENCE [LARGE SCALE GENOMIC DNA]</scope>
    <source>
        <strain evidence="3">F 1598</strain>
    </source>
</reference>
<gene>
    <name evidence="2" type="ORF">PILCRDRAFT_4155</name>
</gene>
<organism evidence="2 3">
    <name type="scientific">Piloderma croceum (strain F 1598)</name>
    <dbReference type="NCBI Taxonomy" id="765440"/>
    <lineage>
        <taxon>Eukaryota</taxon>
        <taxon>Fungi</taxon>
        <taxon>Dikarya</taxon>
        <taxon>Basidiomycota</taxon>
        <taxon>Agaricomycotina</taxon>
        <taxon>Agaricomycetes</taxon>
        <taxon>Agaricomycetidae</taxon>
        <taxon>Atheliales</taxon>
        <taxon>Atheliaceae</taxon>
        <taxon>Piloderma</taxon>
    </lineage>
</organism>
<reference evidence="2 3" key="1">
    <citation type="submission" date="2014-04" db="EMBL/GenBank/DDBJ databases">
        <authorList>
            <consortium name="DOE Joint Genome Institute"/>
            <person name="Kuo A."/>
            <person name="Tarkka M."/>
            <person name="Buscot F."/>
            <person name="Kohler A."/>
            <person name="Nagy L.G."/>
            <person name="Floudas D."/>
            <person name="Copeland A."/>
            <person name="Barry K.W."/>
            <person name="Cichocki N."/>
            <person name="Veneault-Fourrey C."/>
            <person name="LaButti K."/>
            <person name="Lindquist E.A."/>
            <person name="Lipzen A."/>
            <person name="Lundell T."/>
            <person name="Morin E."/>
            <person name="Murat C."/>
            <person name="Sun H."/>
            <person name="Tunlid A."/>
            <person name="Henrissat B."/>
            <person name="Grigoriev I.V."/>
            <person name="Hibbett D.S."/>
            <person name="Martin F."/>
            <person name="Nordberg H.P."/>
            <person name="Cantor M.N."/>
            <person name="Hua S.X."/>
        </authorList>
    </citation>
    <scope>NUCLEOTIDE SEQUENCE [LARGE SCALE GENOMIC DNA]</scope>
    <source>
        <strain evidence="2 3">F 1598</strain>
    </source>
</reference>
<dbReference type="Proteomes" id="UP000054166">
    <property type="component" value="Unassembled WGS sequence"/>
</dbReference>
<feature type="compositionally biased region" description="Low complexity" evidence="1">
    <location>
        <begin position="72"/>
        <end position="84"/>
    </location>
</feature>
<dbReference type="InParanoid" id="A0A0C3G8B7"/>
<protein>
    <submittedName>
        <fullName evidence="2">Uncharacterized protein</fullName>
    </submittedName>
</protein>
<sequence length="102" mass="10916">MVRMDNHLLRLKRTTRPGLGSSASGNNGENGQPPPTEEYDEVGSSAGDNNGENGQLPPQAKTIKSKKRKASSKSTSKKTSASAKVNEGATEPSVKRQKWQAH</sequence>
<dbReference type="EMBL" id="KN832980">
    <property type="protein sequence ID" value="KIM86896.1"/>
    <property type="molecule type" value="Genomic_DNA"/>
</dbReference>
<dbReference type="HOGENOM" id="CLU_2278490_0_0_1"/>
<keyword evidence="3" id="KW-1185">Reference proteome</keyword>
<name>A0A0C3G8B7_PILCF</name>
<evidence type="ECO:0000313" key="3">
    <source>
        <dbReference type="Proteomes" id="UP000054166"/>
    </source>
</evidence>
<accession>A0A0C3G8B7</accession>
<dbReference type="AlphaFoldDB" id="A0A0C3G8B7"/>
<evidence type="ECO:0000313" key="2">
    <source>
        <dbReference type="EMBL" id="KIM86896.1"/>
    </source>
</evidence>
<feature type="region of interest" description="Disordered" evidence="1">
    <location>
        <begin position="1"/>
        <end position="102"/>
    </location>
</feature>